<evidence type="ECO:0000313" key="10">
    <source>
        <dbReference type="RefSeq" id="XP_022240188.1"/>
    </source>
</evidence>
<accession>A0ABM1S983</accession>
<evidence type="ECO:0000256" key="4">
    <source>
        <dbReference type="ARBA" id="ARBA00022737"/>
    </source>
</evidence>
<gene>
    <name evidence="10 11" type="primary">LOC111085521</name>
</gene>
<organism evidence="9 10">
    <name type="scientific">Limulus polyphemus</name>
    <name type="common">Atlantic horseshoe crab</name>
    <dbReference type="NCBI Taxonomy" id="6850"/>
    <lineage>
        <taxon>Eukaryota</taxon>
        <taxon>Metazoa</taxon>
        <taxon>Ecdysozoa</taxon>
        <taxon>Arthropoda</taxon>
        <taxon>Chelicerata</taxon>
        <taxon>Merostomata</taxon>
        <taxon>Xiphosura</taxon>
        <taxon>Limulidae</taxon>
        <taxon>Limulus</taxon>
    </lineage>
</organism>
<sequence>MTAFGGSNRTPAHFALFDAIKNRRYRQALLLVEAGVDVNSRNERGETPLICTCSHVEECRNRTKLGRLFLDAGADPNMQDWQGLTVLMHASIKGQTDMVLLILENNKTEPGILDMDGNTALMYAAMRGHGSIISIFTNIFKHQRKALHLGQKNIQGLTALQLASKNKHDGCVRLLTREAQQFPNSLVGEFPDPKELERAPTPTKRKHKGFKMYFSSLEEGKIHDMIPENKTDFSSSITDDMTKKENENISGINSPSDVSQLPHINTTSSTGSLGSGSTFSLFELRKDFPPISKIQSEIEKEKNTATSLVDGIQGVIKSDPNLQDPMTQAELITEPTNMSSELSSEKCSILPLLAFQSVTQLNGSITSTTSDAWDWDLATHKRFTEKYRLDTGSRSLSESRGKLTDNLEAVKEKLFNSSDKLHEILPKDSTLSSLVGEAASSSSSQGKLSVNVNILSPLPPGLKDGFHLPPIRNTLEHYKRGNLASLDTSEQSPIKEEEEQSRVSQSSKSGFTLKEIKV</sequence>
<keyword evidence="5" id="KW-0800">Toxin</keyword>
<keyword evidence="9" id="KW-1185">Reference proteome</keyword>
<dbReference type="InterPro" id="IPR036770">
    <property type="entry name" value="Ankyrin_rpt-contain_sf"/>
</dbReference>
<evidence type="ECO:0000313" key="11">
    <source>
        <dbReference type="RefSeq" id="XP_022240189.1"/>
    </source>
</evidence>
<dbReference type="SUPFAM" id="SSF48403">
    <property type="entry name" value="Ankyrin repeat"/>
    <property type="match status" value="1"/>
</dbReference>
<dbReference type="GeneID" id="111085521"/>
<evidence type="ECO:0000256" key="8">
    <source>
        <dbReference type="SAM" id="MobiDB-lite"/>
    </source>
</evidence>
<dbReference type="InterPro" id="IPR002110">
    <property type="entry name" value="Ankyrin_rpt"/>
</dbReference>
<keyword evidence="3" id="KW-1052">Target cell membrane</keyword>
<feature type="region of interest" description="Disordered" evidence="8">
    <location>
        <begin position="482"/>
        <end position="518"/>
    </location>
</feature>
<feature type="region of interest" description="Disordered" evidence="8">
    <location>
        <begin position="185"/>
        <end position="204"/>
    </location>
</feature>
<keyword evidence="2" id="KW-0268">Exocytosis</keyword>
<keyword evidence="4" id="KW-0677">Repeat</keyword>
<dbReference type="PANTHER" id="PTHR24173">
    <property type="entry name" value="ANKYRIN REPEAT CONTAINING"/>
    <property type="match status" value="1"/>
</dbReference>
<protein>
    <submittedName>
        <fullName evidence="10 11">Uncharacterized protein LOC111085521 isoform X1</fullName>
    </submittedName>
</protein>
<keyword evidence="6" id="KW-0040">ANK repeat</keyword>
<dbReference type="SMART" id="SM00248">
    <property type="entry name" value="ANK"/>
    <property type="match status" value="5"/>
</dbReference>
<evidence type="ECO:0000256" key="3">
    <source>
        <dbReference type="ARBA" id="ARBA00022537"/>
    </source>
</evidence>
<evidence type="ECO:0000256" key="5">
    <source>
        <dbReference type="ARBA" id="ARBA00023028"/>
    </source>
</evidence>
<proteinExistence type="predicted"/>
<evidence type="ECO:0000256" key="6">
    <source>
        <dbReference type="ARBA" id="ARBA00023043"/>
    </source>
</evidence>
<dbReference type="Pfam" id="PF12796">
    <property type="entry name" value="Ank_2"/>
    <property type="match status" value="2"/>
</dbReference>
<comment type="subcellular location">
    <subcellularLocation>
        <location evidence="1">Target cell membrane</location>
    </subcellularLocation>
</comment>
<dbReference type="RefSeq" id="XP_022240188.1">
    <property type="nucleotide sequence ID" value="XM_022384480.1"/>
</dbReference>
<dbReference type="Gene3D" id="1.25.40.20">
    <property type="entry name" value="Ankyrin repeat-containing domain"/>
    <property type="match status" value="1"/>
</dbReference>
<evidence type="ECO:0000256" key="7">
    <source>
        <dbReference type="ARBA" id="ARBA00023298"/>
    </source>
</evidence>
<evidence type="ECO:0000313" key="9">
    <source>
        <dbReference type="Proteomes" id="UP000694941"/>
    </source>
</evidence>
<dbReference type="RefSeq" id="XP_022240189.1">
    <property type="nucleotide sequence ID" value="XM_022384481.1"/>
</dbReference>
<name>A0ABM1S983_LIMPO</name>
<keyword evidence="5" id="KW-0528">Neurotoxin</keyword>
<dbReference type="PANTHER" id="PTHR24173:SF74">
    <property type="entry name" value="ANKYRIN REPEAT DOMAIN-CONTAINING PROTEIN 16"/>
    <property type="match status" value="1"/>
</dbReference>
<keyword evidence="7" id="KW-0472">Membrane</keyword>
<dbReference type="Proteomes" id="UP000694941">
    <property type="component" value="Unplaced"/>
</dbReference>
<reference evidence="10 11" key="1">
    <citation type="submission" date="2025-05" db="UniProtKB">
        <authorList>
            <consortium name="RefSeq"/>
        </authorList>
    </citation>
    <scope>IDENTIFICATION</scope>
    <source>
        <tissue evidence="10 11">Muscle</tissue>
    </source>
</reference>
<keyword evidence="5" id="KW-0638">Presynaptic neurotoxin</keyword>
<keyword evidence="7" id="KW-1053">Target membrane</keyword>
<evidence type="ECO:0000256" key="2">
    <source>
        <dbReference type="ARBA" id="ARBA00022483"/>
    </source>
</evidence>
<evidence type="ECO:0000256" key="1">
    <source>
        <dbReference type="ARBA" id="ARBA00004175"/>
    </source>
</evidence>